<sequence length="91" mass="10448">MDLKEEALKNLMNEYRDKLNRCAEELAANIPLLNDIQDGSYVISFDSDVWDIETAVQFCKCLNEQFPKCCFALLPYGMNIISAEDVETYNV</sequence>
<dbReference type="EMBL" id="BK059091">
    <property type="protein sequence ID" value="DAE28897.1"/>
    <property type="molecule type" value="Genomic_DNA"/>
</dbReference>
<organism evidence="1">
    <name type="scientific">virus sp. ctmTa7</name>
    <dbReference type="NCBI Taxonomy" id="2828255"/>
    <lineage>
        <taxon>Viruses</taxon>
    </lineage>
</organism>
<protein>
    <submittedName>
        <fullName evidence="1">Uncharacterized protein</fullName>
    </submittedName>
</protein>
<reference evidence="1" key="1">
    <citation type="journal article" date="2021" name="Proc. Natl. Acad. Sci. U.S.A.">
        <title>A Catalog of Tens of Thousands of Viruses from Human Metagenomes Reveals Hidden Associations with Chronic Diseases.</title>
        <authorList>
            <person name="Tisza M.J."/>
            <person name="Buck C.B."/>
        </authorList>
    </citation>
    <scope>NUCLEOTIDE SEQUENCE</scope>
    <source>
        <strain evidence="1">CtmTa7</strain>
    </source>
</reference>
<accession>A0A8S5RCS9</accession>
<proteinExistence type="predicted"/>
<name>A0A8S5RCS9_9VIRU</name>
<evidence type="ECO:0000313" key="1">
    <source>
        <dbReference type="EMBL" id="DAE28897.1"/>
    </source>
</evidence>